<sequence length="231" mass="26655">MTWLEKNGIKCVCFDIDGTLYDISFLNRVLFKSALSSPLFSIRYMMMRKKMRDEDGEVVLDRMDSLSFKKREMALSYPSKDEKWLPIFLEKEKKMHSSWDREYRKVRPFDNLERVFALIRKSGIRIGVLSDFPLSEKLAHLGIEPYVDFAISAEDIGRLKPCGTCFLEIVKKASLDPSQILYVGDSEKKDVKGAKSCNMHAALISRSANESMADIVAKDYYEMEKILFSEV</sequence>
<dbReference type="SFLD" id="SFLDG01129">
    <property type="entry name" value="C1.5:_HAD__Beta-PGM__Phosphata"/>
    <property type="match status" value="1"/>
</dbReference>
<dbReference type="PANTHER" id="PTHR43316:SF3">
    <property type="entry name" value="HALOACID DEHALOGENASE, TYPE II (AFU_ORTHOLOGUE AFUA_2G07750)-RELATED"/>
    <property type="match status" value="1"/>
</dbReference>
<dbReference type="PANTHER" id="PTHR43316">
    <property type="entry name" value="HYDROLASE, HALOACID DELAHOGENASE-RELATED"/>
    <property type="match status" value="1"/>
</dbReference>
<dbReference type="SUPFAM" id="SSF56784">
    <property type="entry name" value="HAD-like"/>
    <property type="match status" value="1"/>
</dbReference>
<evidence type="ECO:0000313" key="2">
    <source>
        <dbReference type="EMBL" id="HIV98467.1"/>
    </source>
</evidence>
<dbReference type="AlphaFoldDB" id="A0A9D1PTT2"/>
<dbReference type="InterPro" id="IPR006439">
    <property type="entry name" value="HAD-SF_hydro_IA"/>
</dbReference>
<name>A0A9D1PTT2_9SPIO</name>
<dbReference type="Proteomes" id="UP000823936">
    <property type="component" value="Unassembled WGS sequence"/>
</dbReference>
<dbReference type="EMBL" id="DXHU01000006">
    <property type="protein sequence ID" value="HIV98467.1"/>
    <property type="molecule type" value="Genomic_DNA"/>
</dbReference>
<dbReference type="Pfam" id="PF00702">
    <property type="entry name" value="Hydrolase"/>
    <property type="match status" value="1"/>
</dbReference>
<proteinExistence type="predicted"/>
<dbReference type="Gene3D" id="3.40.50.1000">
    <property type="entry name" value="HAD superfamily/HAD-like"/>
    <property type="match status" value="1"/>
</dbReference>
<dbReference type="SFLD" id="SFLDS00003">
    <property type="entry name" value="Haloacid_Dehalogenase"/>
    <property type="match status" value="1"/>
</dbReference>
<organism evidence="2 3">
    <name type="scientific">Candidatus Ornithospirochaeta avicola</name>
    <dbReference type="NCBI Taxonomy" id="2840896"/>
    <lineage>
        <taxon>Bacteria</taxon>
        <taxon>Pseudomonadati</taxon>
        <taxon>Spirochaetota</taxon>
        <taxon>Spirochaetia</taxon>
        <taxon>Spirochaetales</taxon>
        <taxon>Spirochaetaceae</taxon>
        <taxon>Spirochaetaceae incertae sedis</taxon>
        <taxon>Candidatus Ornithospirochaeta</taxon>
    </lineage>
</organism>
<dbReference type="NCBIfam" id="TIGR01549">
    <property type="entry name" value="HAD-SF-IA-v1"/>
    <property type="match status" value="1"/>
</dbReference>
<dbReference type="Gene3D" id="1.10.150.520">
    <property type="match status" value="1"/>
</dbReference>
<accession>A0A9D1PTT2</accession>
<dbReference type="InterPro" id="IPR036412">
    <property type="entry name" value="HAD-like_sf"/>
</dbReference>
<gene>
    <name evidence="2" type="ORF">IAB12_01650</name>
</gene>
<reference evidence="2" key="1">
    <citation type="journal article" date="2021" name="PeerJ">
        <title>Extensive microbial diversity within the chicken gut microbiome revealed by metagenomics and culture.</title>
        <authorList>
            <person name="Gilroy R."/>
            <person name="Ravi A."/>
            <person name="Getino M."/>
            <person name="Pursley I."/>
            <person name="Horton D.L."/>
            <person name="Alikhan N.F."/>
            <person name="Baker D."/>
            <person name="Gharbi K."/>
            <person name="Hall N."/>
            <person name="Watson M."/>
            <person name="Adriaenssens E.M."/>
            <person name="Foster-Nyarko E."/>
            <person name="Jarju S."/>
            <person name="Secka A."/>
            <person name="Antonio M."/>
            <person name="Oren A."/>
            <person name="Chaudhuri R.R."/>
            <person name="La Ragione R."/>
            <person name="Hildebrand F."/>
            <person name="Pallen M.J."/>
        </authorList>
    </citation>
    <scope>NUCLEOTIDE SEQUENCE</scope>
    <source>
        <strain evidence="2">Gambia11-129</strain>
    </source>
</reference>
<evidence type="ECO:0000256" key="1">
    <source>
        <dbReference type="ARBA" id="ARBA00022801"/>
    </source>
</evidence>
<dbReference type="GO" id="GO:0016787">
    <property type="term" value="F:hydrolase activity"/>
    <property type="evidence" value="ECO:0007669"/>
    <property type="project" value="UniProtKB-KW"/>
</dbReference>
<dbReference type="InterPro" id="IPR051540">
    <property type="entry name" value="S-2-haloacid_dehalogenase"/>
</dbReference>
<reference evidence="2" key="2">
    <citation type="submission" date="2021-04" db="EMBL/GenBank/DDBJ databases">
        <authorList>
            <person name="Gilroy R."/>
        </authorList>
    </citation>
    <scope>NUCLEOTIDE SEQUENCE</scope>
    <source>
        <strain evidence="2">Gambia11-129</strain>
    </source>
</reference>
<dbReference type="InterPro" id="IPR023214">
    <property type="entry name" value="HAD_sf"/>
</dbReference>
<keyword evidence="1 2" id="KW-0378">Hydrolase</keyword>
<comment type="caution">
    <text evidence="2">The sequence shown here is derived from an EMBL/GenBank/DDBJ whole genome shotgun (WGS) entry which is preliminary data.</text>
</comment>
<protein>
    <submittedName>
        <fullName evidence="2">HAD family hydrolase</fullName>
    </submittedName>
</protein>
<evidence type="ECO:0000313" key="3">
    <source>
        <dbReference type="Proteomes" id="UP000823936"/>
    </source>
</evidence>